<accession>A0A413F9L7</accession>
<reference evidence="1 2" key="1">
    <citation type="submission" date="2018-08" db="EMBL/GenBank/DDBJ databases">
        <title>A genome reference for cultivated species of the human gut microbiota.</title>
        <authorList>
            <person name="Zou Y."/>
            <person name="Xue W."/>
            <person name="Luo G."/>
        </authorList>
    </citation>
    <scope>NUCLEOTIDE SEQUENCE [LARGE SCALE GENOMIC DNA]</scope>
    <source>
        <strain evidence="1 2">AF04-15</strain>
    </source>
</reference>
<name>A0A413F9L7_9FIRM</name>
<evidence type="ECO:0000313" key="1">
    <source>
        <dbReference type="EMBL" id="RGX25165.1"/>
    </source>
</evidence>
<proteinExistence type="predicted"/>
<sequence length="248" mass="27422">MSFKNNTIIETRVLEVRELGGPGKRRWREILVEYPEISFGPGQFVMIRKDCGPTCWAYPYMLQRSTDRGFTVCAAENSSLYEAEAGTPLVVWGANGRAVQPGVDTVVLSQSATLFLAAPFLEAEPRCRQIVLCDPADRNFLASSPSILPVESVEEMARELELARPGAVVAALNVSVLLELATAWNRPQNLPFDVFAATKISCGVGGCKSCYLHSRSIRLGIPVCCSGPYLPYERVDFEMDCRCFHTFE</sequence>
<organism evidence="1 2">
    <name type="scientific">Enterocloster asparagiformis</name>
    <dbReference type="NCBI Taxonomy" id="333367"/>
    <lineage>
        <taxon>Bacteria</taxon>
        <taxon>Bacillati</taxon>
        <taxon>Bacillota</taxon>
        <taxon>Clostridia</taxon>
        <taxon>Lachnospirales</taxon>
        <taxon>Lachnospiraceae</taxon>
        <taxon>Enterocloster</taxon>
    </lineage>
</organism>
<comment type="caution">
    <text evidence="1">The sequence shown here is derived from an EMBL/GenBank/DDBJ whole genome shotgun (WGS) entry which is preliminary data.</text>
</comment>
<gene>
    <name evidence="1" type="ORF">DWV29_22090</name>
</gene>
<dbReference type="EMBL" id="QSBM01000020">
    <property type="protein sequence ID" value="RGX25165.1"/>
    <property type="molecule type" value="Genomic_DNA"/>
</dbReference>
<evidence type="ECO:0000313" key="2">
    <source>
        <dbReference type="Proteomes" id="UP000283880"/>
    </source>
</evidence>
<dbReference type="AlphaFoldDB" id="A0A413F9L7"/>
<dbReference type="RefSeq" id="WP_117777980.1">
    <property type="nucleotide sequence ID" value="NZ_BAABXR010000001.1"/>
</dbReference>
<dbReference type="Proteomes" id="UP000283880">
    <property type="component" value="Unassembled WGS sequence"/>
</dbReference>
<dbReference type="OrthoDB" id="1958048at2"/>
<protein>
    <submittedName>
        <fullName evidence="1">Uncharacterized protein</fullName>
    </submittedName>
</protein>